<dbReference type="NCBIfam" id="TIGR01317">
    <property type="entry name" value="GOGAT_sm_gam"/>
    <property type="match status" value="1"/>
</dbReference>
<dbReference type="InterPro" id="IPR028261">
    <property type="entry name" value="DPD_II"/>
</dbReference>
<dbReference type="SUPFAM" id="SSF46548">
    <property type="entry name" value="alpha-helical ferredoxin"/>
    <property type="match status" value="1"/>
</dbReference>
<comment type="pathway">
    <text evidence="4">Amino-acid biosynthesis.</text>
</comment>
<feature type="domain" description="Dihydroprymidine dehydrogenase" evidence="6">
    <location>
        <begin position="23"/>
        <end position="140"/>
    </location>
</feature>
<keyword evidence="3" id="KW-0314">Glutamate biosynthesis</keyword>
<dbReference type="PRINTS" id="PR00419">
    <property type="entry name" value="ADXRDTASE"/>
</dbReference>
<evidence type="ECO:0000313" key="8">
    <source>
        <dbReference type="Proteomes" id="UP000228680"/>
    </source>
</evidence>
<protein>
    <submittedName>
        <fullName evidence="7">Glutamate synthase</fullName>
    </submittedName>
</protein>
<evidence type="ECO:0000256" key="2">
    <source>
        <dbReference type="ARBA" id="ARBA00023002"/>
    </source>
</evidence>
<reference evidence="7 8" key="1">
    <citation type="submission" date="2017-10" db="EMBL/GenBank/DDBJ databases">
        <title>Draft genome of Chryseomicrobium casticus sp. nov.</title>
        <authorList>
            <person name="Chakraborty R."/>
            <person name="Saha T."/>
        </authorList>
    </citation>
    <scope>NUCLEOTIDE SEQUENCE [LARGE SCALE GENOMIC DNA]</scope>
    <source>
        <strain evidence="7 8">ET03</strain>
    </source>
</reference>
<sequence length="489" mass="53556">MGKPTGFLEIGRQKPLEEPAKKRIRHFNEYGQRFTDSEMQQQGARCMDCGTPFCHMGIEIRGVAAGCPIQNVIPEWNDLVFRGQWKDALDRLLMTNNFPEFTGRVCPAPCESSCVLGISEPAVAIKGIERSIIDKGFEEGWITPRIPTSRTGKKIAIVGSGPAGLTAADDLNQEGHSVTVFERDDRPGGLLMYGIPSMKLDKDVVLRRVHLLAEEGIQFIVNTEIGKDLTLTHLREEFDAVILCVGAQKQRVLHLPGDDAQGIVPAMKYLTNTTKALLDGTKPPLDVSKKHVLVIGGGDTGADCVATAIRQGCKSVVQFGKHPKLGSERDGEHMWPSDPNVFKMDYAYEEALASKGQDPREYLIQTKEIVKGSSGEVVALKTIQMEKVVGEDGFHYFRELPGTEKEWPADVVFVAIGFEGIEEEVAADSNLTLSRNRIAASKVDYATNLPGVYAAGDARRGQSLVVWAIKEGKEAAQKVNQFVATPQPV</sequence>
<proteinExistence type="predicted"/>
<gene>
    <name evidence="7" type="ORF">CQS04_02275</name>
</gene>
<dbReference type="GO" id="GO:0051536">
    <property type="term" value="F:iron-sulfur cluster binding"/>
    <property type="evidence" value="ECO:0007669"/>
    <property type="project" value="InterPro"/>
</dbReference>
<keyword evidence="2" id="KW-0560">Oxidoreductase</keyword>
<dbReference type="Proteomes" id="UP000228680">
    <property type="component" value="Unassembled WGS sequence"/>
</dbReference>
<dbReference type="Pfam" id="PF14691">
    <property type="entry name" value="Fer4_20"/>
    <property type="match status" value="1"/>
</dbReference>
<dbReference type="PANTHER" id="PTHR43100:SF1">
    <property type="entry name" value="GLUTAMATE SYNTHASE [NADPH] SMALL CHAIN"/>
    <property type="match status" value="1"/>
</dbReference>
<evidence type="ECO:0000256" key="4">
    <source>
        <dbReference type="ARBA" id="ARBA00029440"/>
    </source>
</evidence>
<dbReference type="SUPFAM" id="SSF51971">
    <property type="entry name" value="Nucleotide-binding domain"/>
    <property type="match status" value="1"/>
</dbReference>
<dbReference type="InterPro" id="IPR009051">
    <property type="entry name" value="Helical_ferredxn"/>
</dbReference>
<organism evidence="7 8">
    <name type="scientific">Chryseomicrobium excrementi</name>
    <dbReference type="NCBI Taxonomy" id="2041346"/>
    <lineage>
        <taxon>Bacteria</taxon>
        <taxon>Bacillati</taxon>
        <taxon>Bacillota</taxon>
        <taxon>Bacilli</taxon>
        <taxon>Bacillales</taxon>
        <taxon>Caryophanaceae</taxon>
        <taxon>Chryseomicrobium</taxon>
    </lineage>
</organism>
<dbReference type="InterPro" id="IPR051394">
    <property type="entry name" value="Glutamate_Synthase"/>
</dbReference>
<feature type="domain" description="FAD/NAD(P)-binding" evidence="5">
    <location>
        <begin position="385"/>
        <end position="472"/>
    </location>
</feature>
<keyword evidence="1" id="KW-0028">Amino-acid biosynthesis</keyword>
<dbReference type="RefSeq" id="WP_100352582.1">
    <property type="nucleotide sequence ID" value="NZ_PCGR01000001.1"/>
</dbReference>
<dbReference type="InterPro" id="IPR036188">
    <property type="entry name" value="FAD/NAD-bd_sf"/>
</dbReference>
<evidence type="ECO:0000256" key="3">
    <source>
        <dbReference type="ARBA" id="ARBA00023164"/>
    </source>
</evidence>
<feature type="domain" description="FAD/NAD(P)-binding" evidence="5">
    <location>
        <begin position="154"/>
        <end position="316"/>
    </location>
</feature>
<dbReference type="AlphaFoldDB" id="A0A2M9F2P3"/>
<dbReference type="Pfam" id="PF07992">
    <property type="entry name" value="Pyr_redox_2"/>
    <property type="match status" value="2"/>
</dbReference>
<keyword evidence="8" id="KW-1185">Reference proteome</keyword>
<dbReference type="Gene3D" id="1.10.1060.10">
    <property type="entry name" value="Alpha-helical ferredoxin"/>
    <property type="match status" value="1"/>
</dbReference>
<dbReference type="GO" id="GO:0006537">
    <property type="term" value="P:glutamate biosynthetic process"/>
    <property type="evidence" value="ECO:0007669"/>
    <property type="project" value="UniProtKB-KW"/>
</dbReference>
<dbReference type="GO" id="GO:0016639">
    <property type="term" value="F:oxidoreductase activity, acting on the CH-NH2 group of donors, NAD or NADP as acceptor"/>
    <property type="evidence" value="ECO:0007669"/>
    <property type="project" value="InterPro"/>
</dbReference>
<dbReference type="OrthoDB" id="9803192at2"/>
<accession>A0A2M9F2P3</accession>
<evidence type="ECO:0000259" key="6">
    <source>
        <dbReference type="Pfam" id="PF14691"/>
    </source>
</evidence>
<comment type="caution">
    <text evidence="7">The sequence shown here is derived from an EMBL/GenBank/DDBJ whole genome shotgun (WGS) entry which is preliminary data.</text>
</comment>
<evidence type="ECO:0000259" key="5">
    <source>
        <dbReference type="Pfam" id="PF07992"/>
    </source>
</evidence>
<evidence type="ECO:0000313" key="7">
    <source>
        <dbReference type="EMBL" id="PJK17724.1"/>
    </source>
</evidence>
<dbReference type="InterPro" id="IPR023753">
    <property type="entry name" value="FAD/NAD-binding_dom"/>
</dbReference>
<dbReference type="EMBL" id="PCGR01000001">
    <property type="protein sequence ID" value="PJK17724.1"/>
    <property type="molecule type" value="Genomic_DNA"/>
</dbReference>
<name>A0A2M9F2P3_9BACL</name>
<dbReference type="Gene3D" id="3.50.50.60">
    <property type="entry name" value="FAD/NAD(P)-binding domain"/>
    <property type="match status" value="2"/>
</dbReference>
<dbReference type="InterPro" id="IPR006005">
    <property type="entry name" value="Glut_synth_ssu1"/>
</dbReference>
<dbReference type="PANTHER" id="PTHR43100">
    <property type="entry name" value="GLUTAMATE SYNTHASE [NADPH] SMALL CHAIN"/>
    <property type="match status" value="1"/>
</dbReference>
<evidence type="ECO:0000256" key="1">
    <source>
        <dbReference type="ARBA" id="ARBA00022605"/>
    </source>
</evidence>